<dbReference type="AlphaFoldDB" id="A0A3M7RW93"/>
<sequence length="111" mass="13196">MFNKKLESGEAFNASADPFDITNSGLFLIKELTLTGDWTELFFSNNNLSVLTNILFTIYDQQFLIKFFSWHQQIEFDRLRFTIDDIRLIYKYENRLDITCKAEYQGILFIN</sequence>
<reference evidence="1 2" key="1">
    <citation type="journal article" date="2018" name="Sci. Rep.">
        <title>Genomic signatures of local adaptation to the degree of environmental predictability in rotifers.</title>
        <authorList>
            <person name="Franch-Gras L."/>
            <person name="Hahn C."/>
            <person name="Garcia-Roger E.M."/>
            <person name="Carmona M.J."/>
            <person name="Serra M."/>
            <person name="Gomez A."/>
        </authorList>
    </citation>
    <scope>NUCLEOTIDE SEQUENCE [LARGE SCALE GENOMIC DNA]</scope>
    <source>
        <strain evidence="1">HYR1</strain>
    </source>
</reference>
<comment type="caution">
    <text evidence="1">The sequence shown here is derived from an EMBL/GenBank/DDBJ whole genome shotgun (WGS) entry which is preliminary data.</text>
</comment>
<proteinExistence type="predicted"/>
<evidence type="ECO:0000313" key="1">
    <source>
        <dbReference type="EMBL" id="RNA27638.1"/>
    </source>
</evidence>
<dbReference type="EMBL" id="REGN01002515">
    <property type="protein sequence ID" value="RNA27638.1"/>
    <property type="molecule type" value="Genomic_DNA"/>
</dbReference>
<dbReference type="Proteomes" id="UP000276133">
    <property type="component" value="Unassembled WGS sequence"/>
</dbReference>
<evidence type="ECO:0000313" key="2">
    <source>
        <dbReference type="Proteomes" id="UP000276133"/>
    </source>
</evidence>
<keyword evidence="2" id="KW-1185">Reference proteome</keyword>
<name>A0A3M7RW93_BRAPC</name>
<gene>
    <name evidence="1" type="ORF">BpHYR1_014774</name>
</gene>
<organism evidence="1 2">
    <name type="scientific">Brachionus plicatilis</name>
    <name type="common">Marine rotifer</name>
    <name type="synonym">Brachionus muelleri</name>
    <dbReference type="NCBI Taxonomy" id="10195"/>
    <lineage>
        <taxon>Eukaryota</taxon>
        <taxon>Metazoa</taxon>
        <taxon>Spiralia</taxon>
        <taxon>Gnathifera</taxon>
        <taxon>Rotifera</taxon>
        <taxon>Eurotatoria</taxon>
        <taxon>Monogononta</taxon>
        <taxon>Pseudotrocha</taxon>
        <taxon>Ploima</taxon>
        <taxon>Brachionidae</taxon>
        <taxon>Brachionus</taxon>
    </lineage>
</organism>
<protein>
    <submittedName>
        <fullName evidence="1">Uncharacterized protein</fullName>
    </submittedName>
</protein>
<accession>A0A3M7RW93</accession>